<name>A0A5B7A3J8_DAVIN</name>
<evidence type="ECO:0000313" key="2">
    <source>
        <dbReference type="EMBL" id="MPA51382.1"/>
    </source>
</evidence>
<organism evidence="2">
    <name type="scientific">Davidia involucrata</name>
    <name type="common">Dove tree</name>
    <dbReference type="NCBI Taxonomy" id="16924"/>
    <lineage>
        <taxon>Eukaryota</taxon>
        <taxon>Viridiplantae</taxon>
        <taxon>Streptophyta</taxon>
        <taxon>Embryophyta</taxon>
        <taxon>Tracheophyta</taxon>
        <taxon>Spermatophyta</taxon>
        <taxon>Magnoliopsida</taxon>
        <taxon>eudicotyledons</taxon>
        <taxon>Gunneridae</taxon>
        <taxon>Pentapetalae</taxon>
        <taxon>asterids</taxon>
        <taxon>Cornales</taxon>
        <taxon>Nyssaceae</taxon>
        <taxon>Davidia</taxon>
    </lineage>
</organism>
<evidence type="ECO:0000256" key="1">
    <source>
        <dbReference type="SAM" id="Phobius"/>
    </source>
</evidence>
<dbReference type="EMBL" id="GHES01020823">
    <property type="protein sequence ID" value="MPA51382.1"/>
    <property type="molecule type" value="Transcribed_RNA"/>
</dbReference>
<proteinExistence type="predicted"/>
<accession>A0A5B7A3J8</accession>
<keyword evidence="1" id="KW-0472">Membrane</keyword>
<feature type="transmembrane region" description="Helical" evidence="1">
    <location>
        <begin position="115"/>
        <end position="139"/>
    </location>
</feature>
<reference evidence="2" key="1">
    <citation type="submission" date="2019-08" db="EMBL/GenBank/DDBJ databases">
        <title>Reference gene set and small RNA set construction with multiple tissues from Davidia involucrata Baill.</title>
        <authorList>
            <person name="Yang H."/>
            <person name="Zhou C."/>
            <person name="Li G."/>
            <person name="Wang J."/>
            <person name="Gao P."/>
            <person name="Wang M."/>
            <person name="Wang R."/>
            <person name="Zhao Y."/>
        </authorList>
    </citation>
    <scope>NUCLEOTIDE SEQUENCE</scope>
    <source>
        <tissue evidence="2">Mixed with DoveR01_LX</tissue>
    </source>
</reference>
<gene>
    <name evidence="2" type="ORF">Din_020823</name>
</gene>
<feature type="transmembrane region" description="Helical" evidence="1">
    <location>
        <begin position="77"/>
        <end position="95"/>
    </location>
</feature>
<dbReference type="AlphaFoldDB" id="A0A5B7A3J8"/>
<keyword evidence="1" id="KW-1133">Transmembrane helix</keyword>
<sequence>MGSQVQLLSPSSSSAPAHALHSQVHLDSSISELREKHQRELENLTLTTQPLDTLIFFILAVIQCVQQQIFHIFAKRGWLMLVSVLAGGIGILVTTCAGSHEEQVQVLLQYLQFGLWWLVLGVASSIGMGCGLHTFVLYLGPHIALFTIKSVHCGRVDIKSAPYDTIQLKSGPSWLDRNCSDYGPPLYSSLGSRVPLSSILPQVQLEAILWGVGTALGELPPYFISRAASISGSGSEVTEDLDSSSQEDSGFIANLIKVIKQWLLSHLRRCSFFIILVLASVPNPLFDLAGIMCGQFGIPFWKFFSATLIGKAIIKTHIQTAFVILVCNNQLLDLVENELIWVLGRIPGLASILPNLIAKLHVVKKKYTTAAPPVSSNIKVKKWDMSFASIWNTVVWLVLLNFFRKLVIETARNYLKEQQEMELAALANSVST</sequence>
<keyword evidence="1" id="KW-0812">Transmembrane</keyword>
<protein>
    <submittedName>
        <fullName evidence="2">Putative vacuole membrane protein KMS1</fullName>
    </submittedName>
</protein>